<evidence type="ECO:0000313" key="21">
    <source>
        <dbReference type="RefSeq" id="XP_041446594.1"/>
    </source>
</evidence>
<dbReference type="GO" id="GO:0003682">
    <property type="term" value="F:chromatin binding"/>
    <property type="evidence" value="ECO:0000318"/>
    <property type="project" value="GO_Central"/>
</dbReference>
<evidence type="ECO:0000256" key="12">
    <source>
        <dbReference type="ARBA" id="ARBA00023015"/>
    </source>
</evidence>
<comment type="subcellular location">
    <subcellularLocation>
        <location evidence="1">Nucleus</location>
    </subcellularLocation>
</comment>
<organism evidence="20 21">
    <name type="scientific">Xenopus laevis</name>
    <name type="common">African clawed frog</name>
    <dbReference type="NCBI Taxonomy" id="8355"/>
    <lineage>
        <taxon>Eukaryota</taxon>
        <taxon>Metazoa</taxon>
        <taxon>Chordata</taxon>
        <taxon>Craniata</taxon>
        <taxon>Vertebrata</taxon>
        <taxon>Euteleostomi</taxon>
        <taxon>Amphibia</taxon>
        <taxon>Batrachia</taxon>
        <taxon>Anura</taxon>
        <taxon>Pipoidea</taxon>
        <taxon>Pipidae</taxon>
        <taxon>Xenopodinae</taxon>
        <taxon>Xenopus</taxon>
        <taxon>Xenopus</taxon>
    </lineage>
</organism>
<keyword evidence="13" id="KW-0804">Transcription</keyword>
<dbReference type="FunFam" id="3.30.60.160:FF:000001">
    <property type="entry name" value="MBT domain-containing protein 1 isoform X1"/>
    <property type="match status" value="1"/>
</dbReference>
<evidence type="ECO:0000256" key="10">
    <source>
        <dbReference type="ARBA" id="ARBA00022843"/>
    </source>
</evidence>
<evidence type="ECO:0000256" key="13">
    <source>
        <dbReference type="ARBA" id="ARBA00023163"/>
    </source>
</evidence>
<dbReference type="CDD" id="cd20124">
    <property type="entry name" value="MBT_L3MBTL2_rpt2"/>
    <property type="match status" value="1"/>
</dbReference>
<proteinExistence type="predicted"/>
<dbReference type="GO" id="GO:0045892">
    <property type="term" value="P:negative regulation of DNA-templated transcription"/>
    <property type="evidence" value="ECO:0000318"/>
    <property type="project" value="GO_Central"/>
</dbReference>
<feature type="domain" description="FCS-type" evidence="19">
    <location>
        <begin position="96"/>
        <end position="131"/>
    </location>
</feature>
<evidence type="ECO:0000313" key="20">
    <source>
        <dbReference type="Proteomes" id="UP000186698"/>
    </source>
</evidence>
<accession>A0A8J1MXJ0</accession>
<dbReference type="Gene3D" id="2.30.30.140">
    <property type="match status" value="4"/>
</dbReference>
<evidence type="ECO:0000256" key="4">
    <source>
        <dbReference type="ARBA" id="ARBA00022499"/>
    </source>
</evidence>
<dbReference type="InterPro" id="IPR050548">
    <property type="entry name" value="PcG_chromatin_remod_factors"/>
</dbReference>
<dbReference type="Gene3D" id="3.30.60.160">
    <property type="match status" value="1"/>
</dbReference>
<comment type="subunit">
    <text evidence="2">Part of the E2F6.com-1 complex in G0 phase composed of E2F6, MGA, MAX, TFDP1, CBX3, BAT8, EUHMTASE1, RING1, RNF2, MBLR, BAT8 and YAF2.</text>
</comment>
<dbReference type="PROSITE" id="PS51079">
    <property type="entry name" value="MBT"/>
    <property type="match status" value="4"/>
</dbReference>
<dbReference type="CDD" id="cd20121">
    <property type="entry name" value="MBT_L3MBTL2_rpt1"/>
    <property type="match status" value="1"/>
</dbReference>
<dbReference type="FunFam" id="2.30.30.140:FF:000010">
    <property type="entry name" value="MBT domain-containing protein 1 isoform X1"/>
    <property type="match status" value="1"/>
</dbReference>
<evidence type="ECO:0000256" key="7">
    <source>
        <dbReference type="ARBA" id="ARBA00022737"/>
    </source>
</evidence>
<evidence type="ECO:0000256" key="17">
    <source>
        <dbReference type="PROSITE-ProRule" id="PRU00459"/>
    </source>
</evidence>
<evidence type="ECO:0000256" key="2">
    <source>
        <dbReference type="ARBA" id="ARBA00011444"/>
    </source>
</evidence>
<evidence type="ECO:0000256" key="15">
    <source>
        <dbReference type="ARBA" id="ARBA00025314"/>
    </source>
</evidence>
<evidence type="ECO:0000256" key="18">
    <source>
        <dbReference type="SAM" id="MobiDB-lite"/>
    </source>
</evidence>
<keyword evidence="6" id="KW-0479">Metal-binding</keyword>
<keyword evidence="11" id="KW-0156">Chromatin regulator</keyword>
<dbReference type="InterPro" id="IPR012313">
    <property type="entry name" value="Znf_FCS"/>
</dbReference>
<dbReference type="CDD" id="cd20130">
    <property type="entry name" value="MBT_L3MBTL2_rpt4"/>
    <property type="match status" value="1"/>
</dbReference>
<dbReference type="CTD" id="108714483"/>
<dbReference type="PROSITE" id="PS51024">
    <property type="entry name" value="ZF_FCS"/>
    <property type="match status" value="1"/>
</dbReference>
<dbReference type="InterPro" id="IPR047357">
    <property type="entry name" value="MBT_L3MBTL2_rpt2"/>
</dbReference>
<dbReference type="GO" id="GO:0006325">
    <property type="term" value="P:chromatin organization"/>
    <property type="evidence" value="ECO:0007669"/>
    <property type="project" value="UniProtKB-KW"/>
</dbReference>
<feature type="compositionally biased region" description="Basic residues" evidence="18">
    <location>
        <begin position="633"/>
        <end position="660"/>
    </location>
</feature>
<name>A0A8J1MXJ0_XENLA</name>
<dbReference type="Pfam" id="PF02820">
    <property type="entry name" value="MBT"/>
    <property type="match status" value="4"/>
</dbReference>
<dbReference type="PANTHER" id="PTHR12247">
    <property type="entry name" value="POLYCOMB GROUP PROTEIN"/>
    <property type="match status" value="1"/>
</dbReference>
<dbReference type="RefSeq" id="XP_041446594.1">
    <property type="nucleotide sequence ID" value="XM_041590660.1"/>
</dbReference>
<feature type="region of interest" description="Disordered" evidence="18">
    <location>
        <begin position="58"/>
        <end position="96"/>
    </location>
</feature>
<dbReference type="GeneID" id="108714483"/>
<dbReference type="OrthoDB" id="5800688at2759"/>
<evidence type="ECO:0000256" key="11">
    <source>
        <dbReference type="ARBA" id="ARBA00022853"/>
    </source>
</evidence>
<comment type="function">
    <text evidence="15">Putative Polycomb group (PcG) protein. PcG proteins maintain the transcriptionally repressive state of genes, probably via a modification of chromatin, rendering it heritably changed in its expressibility. Its association with a chromatin-remodeling complex suggests that it may contribute to prevent expression of genes that trigger the cell into mitosis. Binds to monomethylated and dimethylated 'Lys-20' on histone H4. Binds histone H3 peptides that are monomethylated or dimethylated on 'Lys-4', 'Lys-9' or 'Lys-27'.</text>
</comment>
<reference evidence="21" key="1">
    <citation type="submission" date="2025-08" db="UniProtKB">
        <authorList>
            <consortium name="RefSeq"/>
        </authorList>
    </citation>
    <scope>IDENTIFICATION</scope>
    <source>
        <strain evidence="21">J_2021</strain>
        <tissue evidence="21">Erythrocytes</tissue>
    </source>
</reference>
<evidence type="ECO:0000256" key="14">
    <source>
        <dbReference type="ARBA" id="ARBA00023242"/>
    </source>
</evidence>
<keyword evidence="8 16" id="KW-0863">Zinc-finger</keyword>
<feature type="compositionally biased region" description="Basic and acidic residues" evidence="18">
    <location>
        <begin position="694"/>
        <end position="710"/>
    </location>
</feature>
<keyword evidence="7" id="KW-0677">Repeat</keyword>
<evidence type="ECO:0000256" key="8">
    <source>
        <dbReference type="ARBA" id="ARBA00022771"/>
    </source>
</evidence>
<feature type="repeat" description="MBT" evidence="17">
    <location>
        <begin position="524"/>
        <end position="620"/>
    </location>
</feature>
<dbReference type="PANTHER" id="PTHR12247:SF64">
    <property type="entry name" value="LETHAL(3)MALIGNANT BRAIN TUMOR-LIKE PROTEIN 2"/>
    <property type="match status" value="1"/>
</dbReference>
<evidence type="ECO:0000256" key="3">
    <source>
        <dbReference type="ARBA" id="ARBA00015504"/>
    </source>
</evidence>
<dbReference type="InterPro" id="IPR004092">
    <property type="entry name" value="Mbt"/>
</dbReference>
<feature type="compositionally biased region" description="Low complexity" evidence="18">
    <location>
        <begin position="58"/>
        <end position="71"/>
    </location>
</feature>
<dbReference type="GO" id="GO:0042393">
    <property type="term" value="F:histone binding"/>
    <property type="evidence" value="ECO:0007669"/>
    <property type="project" value="TreeGrafter"/>
</dbReference>
<dbReference type="GO" id="GO:0008270">
    <property type="term" value="F:zinc ion binding"/>
    <property type="evidence" value="ECO:0007669"/>
    <property type="project" value="UniProtKB-KW"/>
</dbReference>
<dbReference type="GO" id="GO:0005634">
    <property type="term" value="C:nucleus"/>
    <property type="evidence" value="ECO:0000318"/>
    <property type="project" value="GO_Central"/>
</dbReference>
<sequence>MRLPFSLIYTQTCTVSRSCARAKLATPCPTEDLSMDDESEDAYDLFSGYDSYREYNSSELSDDISSGIGDSSFDEEENEESSSLQQSSSVTNKANEENSAEPAICEMCGIVGTRGTFFSKTKRFCNVSCSRSYSSNSKKASILARLQGKPPTKKAKVLHKASWSAKIKAFLNSQSTGQTADGTPAGQDALTLGFDWGKYITEGNFEAAPVTCFRHVPLCNQWDDVVEGIKVESLNTDAVLPSRVYWISSVVKIAGYKALLQYEGFEDDSSHNYWCNLGTVEIHPIGWCAVNSKILVPPQSILSKFTNWREYLMKKLVGSHTIPVDFHIKMTESFRCPFRQGMRVEAVDKMKMSRVRSAVVDTVIGGRMRLLYEDGEKNDDFWCHMTSPLIHPVGWAQKVGHNIKPPDLKRFEMSSHPTFRKVYCDAVPHLFKQMRVAYPEGTWFEEGMKLEAIDPLNLGNICVATVCKILLDGYLMVGLDSTPSADGSEWFCYHASSPSMFPVGFCNKYDIELTPPAGYSKEAFSWDEYLEKTGSRAAPARLFNNDCPNHGFEPGMKLEAVDLMEPRLICVATITHVARRLLRINFDGWDVEYDQWVDCESPDIYPVGWCELIGYQLQPPVEDEPKEEPKPKEVKRKKKTAFGKRRKKNPQGKKSAKKTKSATNTKNISNQQHEEPKRKYCKKAKAVKETPLTDNRENPDLSRPEDKNDLANKLGVEVLPSTSTGKSLDLLPADPEMEENCSRENICSPKSEEEEIFTVQIKEEEMEVCELEQVKSQDMKKEIKEEEEVNI</sequence>
<keyword evidence="9" id="KW-0862">Zinc</keyword>
<evidence type="ECO:0000256" key="5">
    <source>
        <dbReference type="ARBA" id="ARBA00022553"/>
    </source>
</evidence>
<dbReference type="InterPro" id="IPR047356">
    <property type="entry name" value="MBT_L3MBTL2_rpt1"/>
</dbReference>
<feature type="repeat" description="MBT" evidence="17">
    <location>
        <begin position="194"/>
        <end position="298"/>
    </location>
</feature>
<evidence type="ECO:0000256" key="9">
    <source>
        <dbReference type="ARBA" id="ARBA00022833"/>
    </source>
</evidence>
<dbReference type="InterPro" id="IPR038603">
    <property type="entry name" value="Znf_FCS_sf"/>
</dbReference>
<keyword evidence="4" id="KW-1017">Isopeptide bond</keyword>
<feature type="repeat" description="MBT" evidence="17">
    <location>
        <begin position="413"/>
        <end position="516"/>
    </location>
</feature>
<keyword evidence="5" id="KW-0597">Phosphoprotein</keyword>
<evidence type="ECO:0000256" key="6">
    <source>
        <dbReference type="ARBA" id="ARBA00022723"/>
    </source>
</evidence>
<evidence type="ECO:0000259" key="19">
    <source>
        <dbReference type="PROSITE" id="PS51024"/>
    </source>
</evidence>
<keyword evidence="14" id="KW-0539">Nucleus</keyword>
<dbReference type="Pfam" id="PF21319">
    <property type="entry name" value="zf-FCS_1"/>
    <property type="match status" value="1"/>
</dbReference>
<dbReference type="AlphaFoldDB" id="A0A8J1MXJ0"/>
<keyword evidence="12" id="KW-0805">Transcription regulation</keyword>
<dbReference type="SUPFAM" id="SSF63748">
    <property type="entry name" value="Tudor/PWWP/MBT"/>
    <property type="match status" value="4"/>
</dbReference>
<dbReference type="SMART" id="SM00561">
    <property type="entry name" value="MBT"/>
    <property type="match status" value="4"/>
</dbReference>
<keyword evidence="20" id="KW-1185">Reference proteome</keyword>
<feature type="region of interest" description="Disordered" evidence="18">
    <location>
        <begin position="621"/>
        <end position="744"/>
    </location>
</feature>
<keyword evidence="10" id="KW-0832">Ubl conjugation</keyword>
<dbReference type="Proteomes" id="UP000186698">
    <property type="component" value="Chromosome 4L"/>
</dbReference>
<gene>
    <name evidence="21" type="primary">l3mbtl2.L</name>
</gene>
<protein>
    <recommendedName>
        <fullName evidence="3">Lethal(3)malignant brain tumor-like protein 2</fullName>
    </recommendedName>
</protein>
<feature type="repeat" description="MBT" evidence="17">
    <location>
        <begin position="306"/>
        <end position="406"/>
    </location>
</feature>
<evidence type="ECO:0000256" key="1">
    <source>
        <dbReference type="ARBA" id="ARBA00004123"/>
    </source>
</evidence>
<evidence type="ECO:0000256" key="16">
    <source>
        <dbReference type="PROSITE-ProRule" id="PRU00367"/>
    </source>
</evidence>